<name>D3T1S9_NATMM</name>
<reference evidence="11" key="1">
    <citation type="submission" date="2010-02" db="EMBL/GenBank/DDBJ databases">
        <title>Complete sequence of plasmid 2 of Natrialba magadii ATCC 43099.</title>
        <authorList>
            <consortium name="US DOE Joint Genome Institute"/>
            <person name="Lucas S."/>
            <person name="Copeland A."/>
            <person name="Lapidus A."/>
            <person name="Cheng J.-F."/>
            <person name="Bruce D."/>
            <person name="Goodwin L."/>
            <person name="Pitluck S."/>
            <person name="Davenport K."/>
            <person name="Saunders E."/>
            <person name="Detter J.C."/>
            <person name="Han C."/>
            <person name="Tapia R."/>
            <person name="Land M."/>
            <person name="Hauser L."/>
            <person name="Kyrpides N."/>
            <person name="Mikhailova N."/>
            <person name="De Castro R.E."/>
            <person name="Maupin-Furlow J.A."/>
            <person name="Woyke T."/>
        </authorList>
    </citation>
    <scope>NUCLEOTIDE SEQUENCE [LARGE SCALE GENOMIC DNA]</scope>
    <source>
        <strain evidence="11">ATCC 43099 / DSM 3394 / CCM 3739 / CIP 104546 / IAM 13178 / JCM 8861 / NBRC 102185 / NCIMB 2190 / MS3</strain>
        <plasmid evidence="11">pNMAG02</plasmid>
    </source>
</reference>
<dbReference type="Pfam" id="PF01546">
    <property type="entry name" value="Peptidase_M20"/>
    <property type="match status" value="1"/>
</dbReference>
<evidence type="ECO:0000313" key="12">
    <source>
        <dbReference type="Proteomes" id="UP000011543"/>
    </source>
</evidence>
<comment type="cofactor">
    <cofactor evidence="2">
        <name>Zn(2+)</name>
        <dbReference type="ChEBI" id="CHEBI:29105"/>
    </cofactor>
</comment>
<evidence type="ECO:0000256" key="7">
    <source>
        <dbReference type="ARBA" id="ARBA00023285"/>
    </source>
</evidence>
<keyword evidence="9" id="KW-0614">Plasmid</keyword>
<dbReference type="Pfam" id="PF07687">
    <property type="entry name" value="M20_dimer"/>
    <property type="match status" value="1"/>
</dbReference>
<dbReference type="InterPro" id="IPR036264">
    <property type="entry name" value="Bact_exopeptidase_dim_dom"/>
</dbReference>
<comment type="similarity">
    <text evidence="3">Belongs to the peptidase M20A family.</text>
</comment>
<dbReference type="Proteomes" id="UP000001879">
    <property type="component" value="Plasmid pNMAG02"/>
</dbReference>
<dbReference type="OrthoDB" id="24854at2157"/>
<dbReference type="GO" id="GO:0046872">
    <property type="term" value="F:metal ion binding"/>
    <property type="evidence" value="ECO:0007669"/>
    <property type="project" value="UniProtKB-KW"/>
</dbReference>
<dbReference type="PANTHER" id="PTHR43808">
    <property type="entry name" value="ACETYLORNITHINE DEACETYLASE"/>
    <property type="match status" value="1"/>
</dbReference>
<dbReference type="GO" id="GO:0016787">
    <property type="term" value="F:hydrolase activity"/>
    <property type="evidence" value="ECO:0007669"/>
    <property type="project" value="UniProtKB-KW"/>
</dbReference>
<accession>D3T1S9</accession>
<evidence type="ECO:0000313" key="11">
    <source>
        <dbReference type="Proteomes" id="UP000001879"/>
    </source>
</evidence>
<organism evidence="9 11">
    <name type="scientific">Natrialba magadii (strain ATCC 43099 / DSM 3394 / CCM 3739 / CIP 104546 / IAM 13178 / JCM 8861 / NBRC 102185 / NCIMB 2190 / MS3)</name>
    <name type="common">Natronobacterium magadii</name>
    <dbReference type="NCBI Taxonomy" id="547559"/>
    <lineage>
        <taxon>Archaea</taxon>
        <taxon>Methanobacteriati</taxon>
        <taxon>Methanobacteriota</taxon>
        <taxon>Stenosarchaea group</taxon>
        <taxon>Halobacteria</taxon>
        <taxon>Halobacteriales</taxon>
        <taxon>Natrialbaceae</taxon>
        <taxon>Natrialba</taxon>
    </lineage>
</organism>
<keyword evidence="11" id="KW-1185">Reference proteome</keyword>
<geneLocation type="plasmid" evidence="9 11">
    <name>pNMAG02</name>
</geneLocation>
<dbReference type="KEGG" id="nmg:Nmag_4005"/>
<keyword evidence="4" id="KW-0479">Metal-binding</keyword>
<proteinExistence type="inferred from homology"/>
<reference evidence="9 11" key="2">
    <citation type="journal article" date="2012" name="BMC Genomics">
        <title>A comparative genomics perspective on the genetic content of the alkaliphilic haloarchaeon Natrialba magadii ATCC 43099T.</title>
        <authorList>
            <person name="Siddaramappa S."/>
            <person name="Challacombe J.F."/>
            <person name="Decastro R.E."/>
            <person name="Pfeiffer F."/>
            <person name="Sastre D.E."/>
            <person name="Gimenez M.I."/>
            <person name="Paggi R.A."/>
            <person name="Detter J.C."/>
            <person name="Davenport K.W."/>
            <person name="Goodwin L.A."/>
            <person name="Kyrpides N."/>
            <person name="Tapia R."/>
            <person name="Pitluck S."/>
            <person name="Lucas S."/>
            <person name="Woyke T."/>
            <person name="Maupin-Furlow J.A."/>
        </authorList>
    </citation>
    <scope>NUCLEOTIDE SEQUENCE [LARGE SCALE GENOMIC DNA]</scope>
    <source>
        <strain evidence="9">ATCC 43099</strain>
        <strain evidence="11">ATCC 43099 / DSM 3394 / CCM 3739 / CIP 104546 / IAM 13178 / JCM 8861 / NBRC 102185 / NCIMB 2190 / MS3</strain>
    </source>
</reference>
<dbReference type="InterPro" id="IPR011650">
    <property type="entry name" value="Peptidase_M20_dimer"/>
</dbReference>
<keyword evidence="7" id="KW-0170">Cobalt</keyword>
<dbReference type="NCBIfam" id="TIGR01910">
    <property type="entry name" value="DapE-ArgE"/>
    <property type="match status" value="1"/>
</dbReference>
<keyword evidence="6" id="KW-0862">Zinc</keyword>
<dbReference type="AlphaFoldDB" id="D3T1S9"/>
<dbReference type="eggNOG" id="arCOG01107">
    <property type="taxonomic scope" value="Archaea"/>
</dbReference>
<dbReference type="EMBL" id="CP001934">
    <property type="protein sequence ID" value="ADD07538.1"/>
    <property type="molecule type" value="Genomic_DNA"/>
</dbReference>
<dbReference type="SUPFAM" id="SSF55031">
    <property type="entry name" value="Bacterial exopeptidase dimerisation domain"/>
    <property type="match status" value="1"/>
</dbReference>
<dbReference type="InterPro" id="IPR010182">
    <property type="entry name" value="ArgE/DapE"/>
</dbReference>
<evidence type="ECO:0000256" key="2">
    <source>
        <dbReference type="ARBA" id="ARBA00001947"/>
    </source>
</evidence>
<keyword evidence="5" id="KW-0378">Hydrolase</keyword>
<dbReference type="SUPFAM" id="SSF53187">
    <property type="entry name" value="Zn-dependent exopeptidases"/>
    <property type="match status" value="1"/>
</dbReference>
<evidence type="ECO:0000313" key="9">
    <source>
        <dbReference type="EMBL" id="ADD07538.1"/>
    </source>
</evidence>
<evidence type="ECO:0000256" key="5">
    <source>
        <dbReference type="ARBA" id="ARBA00022801"/>
    </source>
</evidence>
<dbReference type="CDD" id="cd08659">
    <property type="entry name" value="M20_ArgE_DapE-like"/>
    <property type="match status" value="1"/>
</dbReference>
<sequence length="400" mass="43420">MNREPSETKRYPTDLPSLAAALVRIESENPPGNESACAEYVHDWFTHHGIESTLVDEPNPDRQQVGAQIGAGRPTLVLNGHLDVVPAGDHDEWTHPPYGGVIENGRLYGRGSVDMKTAIAIAMVTALNLRSAIENGGLDGSIVVHAAMGEETADPGTKSLLDAGFDGDVGVVLEPTQCRVATSEKGMAWYEISWPGEPAHASDPDRGTNPIDHVRTVLARLNDYDASLRERRDPLCGQAYATVTQISAGEGSNKAVLADRTAVTLDRRILPDETIDEVDDEIERVVSELNRDHGIEATWDRDETYSSAEIPIDHPVAEVFREHSTAVTDASPEPWGIRASTDVRNFINHAETPAITWGPGSLAQAHTVDEYIDLDEAKDGLEILERAARTILSTDVSAFD</sequence>
<dbReference type="EMBL" id="AOHS01000051">
    <property type="protein sequence ID" value="ELY26575.1"/>
    <property type="molecule type" value="Genomic_DNA"/>
</dbReference>
<dbReference type="RefSeq" id="WP_004216319.1">
    <property type="nucleotide sequence ID" value="NC_013924.1"/>
</dbReference>
<dbReference type="HOGENOM" id="CLU_021802_2_2_2"/>
<dbReference type="PaxDb" id="547559-Nmag_4005"/>
<dbReference type="Gene3D" id="3.30.70.360">
    <property type="match status" value="1"/>
</dbReference>
<dbReference type="InterPro" id="IPR050072">
    <property type="entry name" value="Peptidase_M20A"/>
</dbReference>
<gene>
    <name evidence="9" type="ordered locus">Nmag_4005</name>
    <name evidence="10" type="ORF">C500_15470</name>
</gene>
<comment type="cofactor">
    <cofactor evidence="1">
        <name>Co(2+)</name>
        <dbReference type="ChEBI" id="CHEBI:48828"/>
    </cofactor>
</comment>
<evidence type="ECO:0000256" key="3">
    <source>
        <dbReference type="ARBA" id="ARBA00006247"/>
    </source>
</evidence>
<dbReference type="PATRIC" id="fig|547559.17.peg.3035"/>
<dbReference type="Proteomes" id="UP000011543">
    <property type="component" value="Unassembled WGS sequence"/>
</dbReference>
<evidence type="ECO:0000256" key="6">
    <source>
        <dbReference type="ARBA" id="ARBA00022833"/>
    </source>
</evidence>
<reference evidence="10 12" key="3">
    <citation type="journal article" date="2014" name="PLoS Genet.">
        <title>Phylogenetically driven sequencing of extremely halophilic archaea reveals strategies for static and dynamic osmo-response.</title>
        <authorList>
            <person name="Becker E.A."/>
            <person name="Seitzer P.M."/>
            <person name="Tritt A."/>
            <person name="Larsen D."/>
            <person name="Krusor M."/>
            <person name="Yao A.I."/>
            <person name="Wu D."/>
            <person name="Madern D."/>
            <person name="Eisen J.A."/>
            <person name="Darling A.E."/>
            <person name="Facciotti M.T."/>
        </authorList>
    </citation>
    <scope>NUCLEOTIDE SEQUENCE [LARGE SCALE GENOMIC DNA]</scope>
    <source>
        <strain evidence="12">ATCC 43099 / DSM 3394 / CCM 3739 / CIP 104546 / IAM 13178 / JCM 8861 / NBRC 102185 / NCIMB 2190 / MS3</strain>
        <strain evidence="10">MS-3</strain>
    </source>
</reference>
<protein>
    <submittedName>
        <fullName evidence="10">Acetylornithine deacetylase/succinyl-diaminopimelate desuccinylase</fullName>
    </submittedName>
    <submittedName>
        <fullName evidence="9">Peptidase M20 family protein (Homolog to succinyl-diaminopimelate desuccinylase)</fullName>
    </submittedName>
</protein>
<dbReference type="InterPro" id="IPR002933">
    <property type="entry name" value="Peptidase_M20"/>
</dbReference>
<reference evidence="9" key="4">
    <citation type="submission" date="2016-09" db="EMBL/GenBank/DDBJ databases">
        <authorList>
            <person name="Pfeiffer F."/>
        </authorList>
    </citation>
    <scope>NUCLEOTIDE SEQUENCE</scope>
    <source>
        <strain evidence="9">ATCC 43099</strain>
        <plasmid evidence="9">pNMAG02</plasmid>
    </source>
</reference>
<dbReference type="GeneID" id="8828739"/>
<evidence type="ECO:0000313" key="10">
    <source>
        <dbReference type="EMBL" id="ELY26575.1"/>
    </source>
</evidence>
<evidence type="ECO:0000256" key="1">
    <source>
        <dbReference type="ARBA" id="ARBA00001941"/>
    </source>
</evidence>
<dbReference type="Gene3D" id="3.40.630.10">
    <property type="entry name" value="Zn peptidases"/>
    <property type="match status" value="1"/>
</dbReference>
<evidence type="ECO:0000259" key="8">
    <source>
        <dbReference type="Pfam" id="PF07687"/>
    </source>
</evidence>
<feature type="domain" description="Peptidase M20 dimerisation" evidence="8">
    <location>
        <begin position="183"/>
        <end position="292"/>
    </location>
</feature>
<evidence type="ECO:0000256" key="4">
    <source>
        <dbReference type="ARBA" id="ARBA00022723"/>
    </source>
</evidence>